<protein>
    <submittedName>
        <fullName evidence="3">Uncharacterized protein</fullName>
    </submittedName>
</protein>
<evidence type="ECO:0000256" key="1">
    <source>
        <dbReference type="SAM" id="MobiDB-lite"/>
    </source>
</evidence>
<feature type="transmembrane region" description="Helical" evidence="2">
    <location>
        <begin position="73"/>
        <end position="94"/>
    </location>
</feature>
<name>A0AAW0AWI1_9AGAR</name>
<keyword evidence="2" id="KW-0812">Transmembrane</keyword>
<reference evidence="3 4" key="1">
    <citation type="journal article" date="2024" name="J Genomics">
        <title>Draft genome sequencing and assembly of Favolaschia claudopus CIRM-BRFM 2984 isolated from oak limbs.</title>
        <authorList>
            <person name="Navarro D."/>
            <person name="Drula E."/>
            <person name="Chaduli D."/>
            <person name="Cazenave R."/>
            <person name="Ahrendt S."/>
            <person name="Wang J."/>
            <person name="Lipzen A."/>
            <person name="Daum C."/>
            <person name="Barry K."/>
            <person name="Grigoriev I.V."/>
            <person name="Favel A."/>
            <person name="Rosso M.N."/>
            <person name="Martin F."/>
        </authorList>
    </citation>
    <scope>NUCLEOTIDE SEQUENCE [LARGE SCALE GENOMIC DNA]</scope>
    <source>
        <strain evidence="3 4">CIRM-BRFM 2984</strain>
    </source>
</reference>
<feature type="transmembrane region" description="Helical" evidence="2">
    <location>
        <begin position="37"/>
        <end position="61"/>
    </location>
</feature>
<dbReference type="Proteomes" id="UP001362999">
    <property type="component" value="Unassembled WGS sequence"/>
</dbReference>
<keyword evidence="4" id="KW-1185">Reference proteome</keyword>
<evidence type="ECO:0000313" key="4">
    <source>
        <dbReference type="Proteomes" id="UP001362999"/>
    </source>
</evidence>
<proteinExistence type="predicted"/>
<keyword evidence="2" id="KW-0472">Membrane</keyword>
<comment type="caution">
    <text evidence="3">The sequence shown here is derived from an EMBL/GenBank/DDBJ whole genome shotgun (WGS) entry which is preliminary data.</text>
</comment>
<keyword evidence="2" id="KW-1133">Transmembrane helix</keyword>
<sequence>MPATNLQIAAYLRVAAYAIALFECVQCSHLNAYAHSIACNLFILLRILGATALLIGAFGFFHHGFTTAQCNQFFWLFPIFKLFLYIVSQVILSLRTYAVSRKSSVVLYMLVGLFLISGAAEFAATFWKRVRDCTSGNLPGVKVASLFYAGTLLFDIGALSLTAVYLWKFSNSSRALSRLAKMMIEDGIMYFVALTSMNIVNLIFFQDQDPVLQSAASSLGFAVTMIYSGRFILTLSERSRDGLSGDDSHSSRTPTSGGRRHANRTLGLDTRSEGPDNVVITVMKNVVTVDSASSPKEVKWAERDL</sequence>
<feature type="transmembrane region" description="Helical" evidence="2">
    <location>
        <begin position="147"/>
        <end position="167"/>
    </location>
</feature>
<organism evidence="3 4">
    <name type="scientific">Favolaschia claudopus</name>
    <dbReference type="NCBI Taxonomy" id="2862362"/>
    <lineage>
        <taxon>Eukaryota</taxon>
        <taxon>Fungi</taxon>
        <taxon>Dikarya</taxon>
        <taxon>Basidiomycota</taxon>
        <taxon>Agaricomycotina</taxon>
        <taxon>Agaricomycetes</taxon>
        <taxon>Agaricomycetidae</taxon>
        <taxon>Agaricales</taxon>
        <taxon>Marasmiineae</taxon>
        <taxon>Mycenaceae</taxon>
        <taxon>Favolaschia</taxon>
    </lineage>
</organism>
<accession>A0AAW0AWI1</accession>
<feature type="compositionally biased region" description="Basic and acidic residues" evidence="1">
    <location>
        <begin position="240"/>
        <end position="250"/>
    </location>
</feature>
<evidence type="ECO:0000256" key="2">
    <source>
        <dbReference type="SAM" id="Phobius"/>
    </source>
</evidence>
<evidence type="ECO:0000313" key="3">
    <source>
        <dbReference type="EMBL" id="KAK7017813.1"/>
    </source>
</evidence>
<feature type="transmembrane region" description="Helical" evidence="2">
    <location>
        <begin position="211"/>
        <end position="233"/>
    </location>
</feature>
<dbReference type="EMBL" id="JAWWNJ010000047">
    <property type="protein sequence ID" value="KAK7017813.1"/>
    <property type="molecule type" value="Genomic_DNA"/>
</dbReference>
<feature type="region of interest" description="Disordered" evidence="1">
    <location>
        <begin position="240"/>
        <end position="272"/>
    </location>
</feature>
<feature type="transmembrane region" description="Helical" evidence="2">
    <location>
        <begin position="106"/>
        <end position="127"/>
    </location>
</feature>
<gene>
    <name evidence="3" type="ORF">R3P38DRAFT_3560439</name>
</gene>
<dbReference type="AlphaFoldDB" id="A0AAW0AWI1"/>
<feature type="transmembrane region" description="Helical" evidence="2">
    <location>
        <begin position="188"/>
        <end position="205"/>
    </location>
</feature>